<evidence type="ECO:0000313" key="2">
    <source>
        <dbReference type="EMBL" id="MES5150219.1"/>
    </source>
</evidence>
<reference evidence="2" key="2">
    <citation type="submission" date="2024-06" db="EMBL/GenBank/DDBJ databases">
        <title>Vaginal Lactobacillus fatty acid response mechanisms reveal a metabolite-targeted strategy for bacterial vaginosis treatment.</title>
        <authorList>
            <person name="Zhu M."/>
            <person name="Blainey P.C."/>
            <person name="Bloom S.M."/>
            <person name="Kwon D.S."/>
        </authorList>
    </citation>
    <scope>NUCLEOTIDE SEQUENCE</scope>
    <source>
        <strain evidence="2">194_F1_1</strain>
    </source>
</reference>
<sequence>MLPIGSFLGGLIVARFGADLAITLEGIAQILTAGYYFVIEKKK</sequence>
<evidence type="ECO:0000313" key="5">
    <source>
        <dbReference type="Proteomes" id="UP001434419"/>
    </source>
</evidence>
<evidence type="ECO:0000313" key="4">
    <source>
        <dbReference type="Proteomes" id="UP000289808"/>
    </source>
</evidence>
<dbReference type="EMBL" id="SCLX01000020">
    <property type="protein sequence ID" value="RXF57947.1"/>
    <property type="molecule type" value="Genomic_DNA"/>
</dbReference>
<reference evidence="3 4" key="1">
    <citation type="submission" date="2019-01" db="EMBL/GenBank/DDBJ databases">
        <title>The genome sequence of Lactobacillus crispatus L49.</title>
        <authorList>
            <person name="Zhong J."/>
            <person name="Zhang J."/>
        </authorList>
    </citation>
    <scope>NUCLEOTIDE SEQUENCE [LARGE SCALE GENOMIC DNA]</scope>
    <source>
        <strain evidence="3 4">L49</strain>
    </source>
</reference>
<protein>
    <submittedName>
        <fullName evidence="3">MFS transporter</fullName>
    </submittedName>
</protein>
<dbReference type="Proteomes" id="UP001434419">
    <property type="component" value="Unassembled WGS sequence"/>
</dbReference>
<evidence type="ECO:0000313" key="3">
    <source>
        <dbReference type="EMBL" id="RXF57947.1"/>
    </source>
</evidence>
<evidence type="ECO:0000256" key="1">
    <source>
        <dbReference type="SAM" id="Phobius"/>
    </source>
</evidence>
<keyword evidence="1" id="KW-0812">Transmembrane</keyword>
<gene>
    <name evidence="2" type="ORF">ABVC42_09925</name>
    <name evidence="3" type="ORF">ERD32_04715</name>
</gene>
<dbReference type="EMBL" id="JBETVU010000012">
    <property type="protein sequence ID" value="MES5150219.1"/>
    <property type="molecule type" value="Genomic_DNA"/>
</dbReference>
<keyword evidence="5" id="KW-1185">Reference proteome</keyword>
<dbReference type="AlphaFoldDB" id="A0A135Z900"/>
<proteinExistence type="predicted"/>
<keyword evidence="1" id="KW-1133">Transmembrane helix</keyword>
<accession>A0A135Z900</accession>
<dbReference type="Proteomes" id="UP000289808">
    <property type="component" value="Unassembled WGS sequence"/>
</dbReference>
<dbReference type="RefSeq" id="WP_005720037.1">
    <property type="nucleotide sequence ID" value="NZ_CP033426.1"/>
</dbReference>
<name>A0A135Z900_9LACO</name>
<comment type="caution">
    <text evidence="3">The sequence shown here is derived from an EMBL/GenBank/DDBJ whole genome shotgun (WGS) entry which is preliminary data.</text>
</comment>
<feature type="transmembrane region" description="Helical" evidence="1">
    <location>
        <begin position="20"/>
        <end position="39"/>
    </location>
</feature>
<organism evidence="3 4">
    <name type="scientific">Lactobacillus crispatus</name>
    <dbReference type="NCBI Taxonomy" id="47770"/>
    <lineage>
        <taxon>Bacteria</taxon>
        <taxon>Bacillati</taxon>
        <taxon>Bacillota</taxon>
        <taxon>Bacilli</taxon>
        <taxon>Lactobacillales</taxon>
        <taxon>Lactobacillaceae</taxon>
        <taxon>Lactobacillus</taxon>
    </lineage>
</organism>
<keyword evidence="1" id="KW-0472">Membrane</keyword>